<protein>
    <submittedName>
        <fullName evidence="3">Venom nerve growth factor 2</fullName>
    </submittedName>
</protein>
<dbReference type="SUPFAM" id="SSF57501">
    <property type="entry name" value="Cystine-knot cytokines"/>
    <property type="match status" value="1"/>
</dbReference>
<accession>A0A0A9YQC1</accession>
<evidence type="ECO:0000256" key="2">
    <source>
        <dbReference type="SAM" id="SignalP"/>
    </source>
</evidence>
<feature type="region of interest" description="Disordered" evidence="1">
    <location>
        <begin position="177"/>
        <end position="211"/>
    </location>
</feature>
<dbReference type="InterPro" id="IPR029034">
    <property type="entry name" value="Cystine-knot_cytokine"/>
</dbReference>
<reference evidence="3" key="2">
    <citation type="submission" date="2014-07" db="EMBL/GenBank/DDBJ databases">
        <authorList>
            <person name="Hull J."/>
        </authorList>
    </citation>
    <scope>NUCLEOTIDE SEQUENCE</scope>
</reference>
<proteinExistence type="predicted"/>
<evidence type="ECO:0000313" key="3">
    <source>
        <dbReference type="EMBL" id="JAG33831.1"/>
    </source>
</evidence>
<feature type="chain" id="PRO_5007390053" evidence="2">
    <location>
        <begin position="22"/>
        <end position="211"/>
    </location>
</feature>
<sequence length="211" mass="24294">MRIANNIIFIAVVSLAACIEGWQRGTRSMNSNETLLDSYEDESHERLKLKQREFLLTKEMDGQPVECCPSISEMTEPLGGKDENGDIVQLYSGDHMTKQRFYELSCRQEVVDKPCRFLDNKLHNQSKCVQKYSFSYAIIKTNHEHLRHEHHGNSPSSGSNWYLGYIRVRSGCACEVTPRTKRKRSSHRKNRKGGNHGGNHHKKAYEDPLKT</sequence>
<dbReference type="PROSITE" id="PS50270">
    <property type="entry name" value="NGF_2"/>
    <property type="match status" value="1"/>
</dbReference>
<evidence type="ECO:0000313" key="4">
    <source>
        <dbReference type="EMBL" id="JAQ00068.1"/>
    </source>
</evidence>
<dbReference type="EMBL" id="GBHO01009773">
    <property type="protein sequence ID" value="JAG33831.1"/>
    <property type="molecule type" value="Transcribed_RNA"/>
</dbReference>
<dbReference type="EMBL" id="GDHC01010162">
    <property type="protein sequence ID" value="JAQ08467.1"/>
    <property type="molecule type" value="Transcribed_RNA"/>
</dbReference>
<dbReference type="AlphaFoldDB" id="A0A0A9YQC1"/>
<dbReference type="PROSITE" id="PS51257">
    <property type="entry name" value="PROKAR_LIPOPROTEIN"/>
    <property type="match status" value="1"/>
</dbReference>
<feature type="signal peptide" evidence="2">
    <location>
        <begin position="1"/>
        <end position="21"/>
    </location>
</feature>
<organism evidence="3">
    <name type="scientific">Lygus hesperus</name>
    <name type="common">Western plant bug</name>
    <dbReference type="NCBI Taxonomy" id="30085"/>
    <lineage>
        <taxon>Eukaryota</taxon>
        <taxon>Metazoa</taxon>
        <taxon>Ecdysozoa</taxon>
        <taxon>Arthropoda</taxon>
        <taxon>Hexapoda</taxon>
        <taxon>Insecta</taxon>
        <taxon>Pterygota</taxon>
        <taxon>Neoptera</taxon>
        <taxon>Paraneoptera</taxon>
        <taxon>Hemiptera</taxon>
        <taxon>Heteroptera</taxon>
        <taxon>Panheteroptera</taxon>
        <taxon>Cimicomorpha</taxon>
        <taxon>Miridae</taxon>
        <taxon>Mirini</taxon>
        <taxon>Lygus</taxon>
    </lineage>
</organism>
<reference evidence="3" key="1">
    <citation type="journal article" date="2014" name="PLoS ONE">
        <title>Transcriptome-Based Identification of ABC Transporters in the Western Tarnished Plant Bug Lygus hesperus.</title>
        <authorList>
            <person name="Hull J.J."/>
            <person name="Chaney K."/>
            <person name="Geib S.M."/>
            <person name="Fabrick J.A."/>
            <person name="Brent C.S."/>
            <person name="Walsh D."/>
            <person name="Lavine L.C."/>
        </authorList>
    </citation>
    <scope>NUCLEOTIDE SEQUENCE</scope>
</reference>
<evidence type="ECO:0000313" key="5">
    <source>
        <dbReference type="EMBL" id="JAQ08467.1"/>
    </source>
</evidence>
<gene>
    <name evidence="3" type="primary">NGFV2</name>
    <name evidence="3" type="ORF">CM83_9814</name>
    <name evidence="4" type="ORF">g.57021</name>
    <name evidence="5" type="ORF">g.57025</name>
</gene>
<dbReference type="EMBL" id="GDHC01018561">
    <property type="protein sequence ID" value="JAQ00068.1"/>
    <property type="molecule type" value="Transcribed_RNA"/>
</dbReference>
<feature type="compositionally biased region" description="Basic residues" evidence="1">
    <location>
        <begin position="179"/>
        <end position="203"/>
    </location>
</feature>
<name>A0A0A9YQC1_LYGHE</name>
<reference evidence="4" key="3">
    <citation type="journal article" date="2016" name="Gigascience">
        <title>De novo construction of an expanded transcriptome assembly for the western tarnished plant bug, Lygus hesperus.</title>
        <authorList>
            <person name="Tassone E.E."/>
            <person name="Geib S.M."/>
            <person name="Hall B."/>
            <person name="Fabrick J.A."/>
            <person name="Brent C.S."/>
            <person name="Hull J.J."/>
        </authorList>
    </citation>
    <scope>NUCLEOTIDE SEQUENCE</scope>
</reference>
<evidence type="ECO:0000256" key="1">
    <source>
        <dbReference type="SAM" id="MobiDB-lite"/>
    </source>
</evidence>
<keyword evidence="2" id="KW-0732">Signal</keyword>
<dbReference type="Gene3D" id="2.10.90.10">
    <property type="entry name" value="Cystine-knot cytokines"/>
    <property type="match status" value="1"/>
</dbReference>